<dbReference type="InterPro" id="IPR028990">
    <property type="entry name" value="GK1464-like"/>
</dbReference>
<dbReference type="RefSeq" id="WP_160546827.1">
    <property type="nucleotide sequence ID" value="NZ_JBHLUU010000118.1"/>
</dbReference>
<name>A0ABV6KVB3_9BACI</name>
<proteinExistence type="predicted"/>
<evidence type="ECO:0000259" key="1">
    <source>
        <dbReference type="Pfam" id="PF18681"/>
    </source>
</evidence>
<dbReference type="Gene3D" id="3.30.70.1480">
    <property type="entry name" value="GK1464-like"/>
    <property type="match status" value="1"/>
</dbReference>
<keyword evidence="3" id="KW-1185">Reference proteome</keyword>
<feature type="domain" description="GK1464-like" evidence="1">
    <location>
        <begin position="5"/>
        <end position="100"/>
    </location>
</feature>
<gene>
    <name evidence="2" type="ORF">ACFFHF_18565</name>
</gene>
<sequence length="101" mass="11869">MEYGTREEIMNTLQQSFHTLMDTYKLEDIGLFEEQGQNGEYYIGYTINQNGGTYMLHQTYKMNQDGQFSLINKEWTIEADEPKFDDKKGYGSIEDALQHLH</sequence>
<evidence type="ECO:0000313" key="3">
    <source>
        <dbReference type="Proteomes" id="UP001589738"/>
    </source>
</evidence>
<organism evidence="2 3">
    <name type="scientific">Robertmurraya beringensis</name>
    <dbReference type="NCBI Taxonomy" id="641660"/>
    <lineage>
        <taxon>Bacteria</taxon>
        <taxon>Bacillati</taxon>
        <taxon>Bacillota</taxon>
        <taxon>Bacilli</taxon>
        <taxon>Bacillales</taxon>
        <taxon>Bacillaceae</taxon>
        <taxon>Robertmurraya</taxon>
    </lineage>
</organism>
<dbReference type="Pfam" id="PF18681">
    <property type="entry name" value="DUF5634"/>
    <property type="match status" value="1"/>
</dbReference>
<dbReference type="Proteomes" id="UP001589738">
    <property type="component" value="Unassembled WGS sequence"/>
</dbReference>
<accession>A0ABV6KVB3</accession>
<reference evidence="2 3" key="1">
    <citation type="submission" date="2024-09" db="EMBL/GenBank/DDBJ databases">
        <authorList>
            <person name="Sun Q."/>
            <person name="Mori K."/>
        </authorList>
    </citation>
    <scope>NUCLEOTIDE SEQUENCE [LARGE SCALE GENOMIC DNA]</scope>
    <source>
        <strain evidence="2 3">CGMCC 1.9126</strain>
    </source>
</reference>
<protein>
    <submittedName>
        <fullName evidence="2">DUF5634 family protein</fullName>
    </submittedName>
</protein>
<dbReference type="SUPFAM" id="SSF143579">
    <property type="entry name" value="GK1464-like"/>
    <property type="match status" value="1"/>
</dbReference>
<evidence type="ECO:0000313" key="2">
    <source>
        <dbReference type="EMBL" id="MFC0477209.1"/>
    </source>
</evidence>
<comment type="caution">
    <text evidence="2">The sequence shown here is derived from an EMBL/GenBank/DDBJ whole genome shotgun (WGS) entry which is preliminary data.</text>
</comment>
<dbReference type="EMBL" id="JBHLUU010000118">
    <property type="protein sequence ID" value="MFC0477209.1"/>
    <property type="molecule type" value="Genomic_DNA"/>
</dbReference>
<dbReference type="InterPro" id="IPR040915">
    <property type="entry name" value="GK1464-like_dom"/>
</dbReference>